<protein>
    <recommendedName>
        <fullName evidence="3">Type VII secretion system protein EssD-like domain-containing protein</fullName>
    </recommendedName>
</protein>
<dbReference type="PATRIC" id="fig|1073376.3.peg.2701"/>
<dbReference type="InterPro" id="IPR035451">
    <property type="entry name" value="Ada-like_dom_sf"/>
</dbReference>
<proteinExistence type="predicted"/>
<organism evidence="4 5">
    <name type="scientific">[Ruminococcus] lactaris CC59_002D</name>
    <dbReference type="NCBI Taxonomy" id="1073376"/>
    <lineage>
        <taxon>Bacteria</taxon>
        <taxon>Bacillati</taxon>
        <taxon>Bacillota</taxon>
        <taxon>Clostridia</taxon>
        <taxon>Lachnospirales</taxon>
        <taxon>Lachnospiraceae</taxon>
        <taxon>Mediterraneibacter</taxon>
    </lineage>
</organism>
<dbReference type="Gene3D" id="3.40.570.10">
    <property type="entry name" value="Extracellular Endonuclease, subunit A"/>
    <property type="match status" value="1"/>
</dbReference>
<evidence type="ECO:0000313" key="5">
    <source>
        <dbReference type="Proteomes" id="UP000018683"/>
    </source>
</evidence>
<dbReference type="Gene3D" id="3.40.10.10">
    <property type="entry name" value="DNA Methylphosphotriester Repair Domain"/>
    <property type="match status" value="1"/>
</dbReference>
<feature type="region of interest" description="Disordered" evidence="1">
    <location>
        <begin position="263"/>
        <end position="304"/>
    </location>
</feature>
<dbReference type="Proteomes" id="UP000018683">
    <property type="component" value="Unassembled WGS sequence"/>
</dbReference>
<keyword evidence="2" id="KW-0732">Signal</keyword>
<feature type="domain" description="Type VII secretion system protein EssD-like" evidence="3">
    <location>
        <begin position="98"/>
        <end position="225"/>
    </location>
</feature>
<evidence type="ECO:0000259" key="3">
    <source>
        <dbReference type="Pfam" id="PF13930"/>
    </source>
</evidence>
<dbReference type="RefSeq" id="WP_023923252.1">
    <property type="nucleotide sequence ID" value="NZ_KI669411.1"/>
</dbReference>
<dbReference type="Pfam" id="PF13930">
    <property type="entry name" value="Endonuclea_NS_2"/>
    <property type="match status" value="1"/>
</dbReference>
<gene>
    <name evidence="4" type="ORF">HMPREF1202_02630</name>
</gene>
<dbReference type="EMBL" id="AZJE01000038">
    <property type="protein sequence ID" value="ETD15747.1"/>
    <property type="molecule type" value="Genomic_DNA"/>
</dbReference>
<dbReference type="HOGENOM" id="CLU_054350_0_0_9"/>
<dbReference type="InterPro" id="IPR044929">
    <property type="entry name" value="DNA/RNA_non-sp_Endonuclease_sf"/>
</dbReference>
<name>V8BLT9_9FIRM</name>
<dbReference type="STRING" id="1073376.HMPREF1202_02630"/>
<feature type="compositionally biased region" description="Polar residues" evidence="1">
    <location>
        <begin position="30"/>
        <end position="44"/>
    </location>
</feature>
<sequence length="355" mass="39106">MKDKKRRTYGFLTGLLLILSVCLTSCGNQGQTDSGKDSNTQSGTKVAAEDHSAEEKGSDSESYVTVDDVPAYSGEPYVEVNDNQPEFTEEELTTVSYEDYSELDELGRCQSAEACIGQDLMPTEARESISSVKPTGWKNKSYDTVDGGYVYNRCHLIGFQLTGENANEENLITGTRYMNVEGMLPFEDEVAAYIKETDNHVMYRVTPVFEGDDLVASGVQMQAESVEDDGVGISFNVYVYNVQPYVVIDYKTGENWEGDEIAEPEGKWADGTEADPSDSKSDSKINAKTDSAATSKAEAKDTKEQTYILNKNTKKFHKPECSGAKKIKAKNKGEYTGSRQTLIDEGYEPCGNCNP</sequence>
<dbReference type="AlphaFoldDB" id="V8BLT9"/>
<comment type="caution">
    <text evidence="4">The sequence shown here is derived from an EMBL/GenBank/DDBJ whole genome shotgun (WGS) entry which is preliminary data.</text>
</comment>
<feature type="compositionally biased region" description="Basic and acidic residues" evidence="1">
    <location>
        <begin position="277"/>
        <end position="287"/>
    </location>
</feature>
<dbReference type="InterPro" id="IPR044927">
    <property type="entry name" value="Endonuclea_NS_2"/>
</dbReference>
<accession>V8BLT9</accession>
<feature type="signal peptide" evidence="2">
    <location>
        <begin position="1"/>
        <end position="30"/>
    </location>
</feature>
<feature type="chain" id="PRO_5039000233" description="Type VII secretion system protein EssD-like domain-containing protein" evidence="2">
    <location>
        <begin position="31"/>
        <end position="355"/>
    </location>
</feature>
<evidence type="ECO:0000256" key="2">
    <source>
        <dbReference type="SAM" id="SignalP"/>
    </source>
</evidence>
<evidence type="ECO:0000256" key="1">
    <source>
        <dbReference type="SAM" id="MobiDB-lite"/>
    </source>
</evidence>
<dbReference type="SUPFAM" id="SSF57884">
    <property type="entry name" value="Ada DNA repair protein, N-terminal domain (N-Ada 10)"/>
    <property type="match status" value="1"/>
</dbReference>
<feature type="region of interest" description="Disordered" evidence="1">
    <location>
        <begin position="30"/>
        <end position="65"/>
    </location>
</feature>
<reference evidence="4 5" key="1">
    <citation type="submission" date="2013-10" db="EMBL/GenBank/DDBJ databases">
        <title>The Genome Sequence of Ruminococcus lactaris CC59_002D.</title>
        <authorList>
            <consortium name="The Broad Institute Genomics Platform"/>
            <person name="Earl A."/>
            <person name="Allen-Vercoe E."/>
            <person name="Daigneault M."/>
            <person name="Young S.K."/>
            <person name="Zeng Q."/>
            <person name="Gargeya S."/>
            <person name="Fitzgerald M."/>
            <person name="Abouelleil A."/>
            <person name="Alvarado L."/>
            <person name="Chapman S.B."/>
            <person name="Gainer-Dewar J."/>
            <person name="Goldberg J."/>
            <person name="Griggs A."/>
            <person name="Gujja S."/>
            <person name="Hansen M."/>
            <person name="Howarth C."/>
            <person name="Imamovic A."/>
            <person name="Ireland A."/>
            <person name="Larimer J."/>
            <person name="McCowan C."/>
            <person name="Murphy C."/>
            <person name="Pearson M."/>
            <person name="Poon T.W."/>
            <person name="Priest M."/>
            <person name="Roberts A."/>
            <person name="Saif S."/>
            <person name="Shea T."/>
            <person name="Sykes S."/>
            <person name="Wortman J."/>
            <person name="Nusbaum C."/>
            <person name="Birren B."/>
        </authorList>
    </citation>
    <scope>NUCLEOTIDE SEQUENCE [LARGE SCALE GENOMIC DNA]</scope>
    <source>
        <strain evidence="4 5">CC59_002D</strain>
    </source>
</reference>
<evidence type="ECO:0000313" key="4">
    <source>
        <dbReference type="EMBL" id="ETD15747.1"/>
    </source>
</evidence>
<feature type="compositionally biased region" description="Basic and acidic residues" evidence="1">
    <location>
        <begin position="47"/>
        <end position="59"/>
    </location>
</feature>